<feature type="compositionally biased region" description="Basic and acidic residues" evidence="7">
    <location>
        <begin position="25"/>
        <end position="34"/>
    </location>
</feature>
<dbReference type="CDD" id="cd17546">
    <property type="entry name" value="REC_hyHK_CKI1_RcsC-like"/>
    <property type="match status" value="1"/>
</dbReference>
<evidence type="ECO:0000259" key="10">
    <source>
        <dbReference type="PROSITE" id="PS50110"/>
    </source>
</evidence>
<dbReference type="PANTHER" id="PTHR43047:SF76">
    <property type="entry name" value="PHYTOCHROME-LIKE HISTIDINE KINASE 2"/>
    <property type="match status" value="1"/>
</dbReference>
<dbReference type="Gene3D" id="3.30.450.20">
    <property type="entry name" value="PAS domain"/>
    <property type="match status" value="1"/>
</dbReference>
<dbReference type="InterPro" id="IPR011006">
    <property type="entry name" value="CheY-like_superfamily"/>
</dbReference>
<dbReference type="PROSITE" id="PS50110">
    <property type="entry name" value="RESPONSE_REGULATORY"/>
    <property type="match status" value="1"/>
</dbReference>
<keyword evidence="4" id="KW-0808">Transferase</keyword>
<dbReference type="InterPro" id="IPR001789">
    <property type="entry name" value="Sig_transdc_resp-reg_receiver"/>
</dbReference>
<evidence type="ECO:0000259" key="9">
    <source>
        <dbReference type="PROSITE" id="PS50109"/>
    </source>
</evidence>
<dbReference type="SUPFAM" id="SSF52172">
    <property type="entry name" value="CheY-like"/>
    <property type="match status" value="1"/>
</dbReference>
<comment type="catalytic activity">
    <reaction evidence="1">
        <text>ATP + protein L-histidine = ADP + protein N-phospho-L-histidine.</text>
        <dbReference type="EC" id="2.7.13.3"/>
    </reaction>
</comment>
<dbReference type="EMBL" id="JAQJAE010000003">
    <property type="protein sequence ID" value="KAJ5603696.1"/>
    <property type="molecule type" value="Genomic_DNA"/>
</dbReference>
<organism evidence="11 12">
    <name type="scientific">Penicillium hordei</name>
    <dbReference type="NCBI Taxonomy" id="40994"/>
    <lineage>
        <taxon>Eukaryota</taxon>
        <taxon>Fungi</taxon>
        <taxon>Dikarya</taxon>
        <taxon>Ascomycota</taxon>
        <taxon>Pezizomycotina</taxon>
        <taxon>Eurotiomycetes</taxon>
        <taxon>Eurotiomycetidae</taxon>
        <taxon>Eurotiales</taxon>
        <taxon>Aspergillaceae</taxon>
        <taxon>Penicillium</taxon>
    </lineage>
</organism>
<dbReference type="InterPro" id="IPR003594">
    <property type="entry name" value="HATPase_dom"/>
</dbReference>
<dbReference type="SMART" id="SM00388">
    <property type="entry name" value="HisKA"/>
    <property type="match status" value="1"/>
</dbReference>
<feature type="compositionally biased region" description="Basic and acidic residues" evidence="7">
    <location>
        <begin position="1043"/>
        <end position="1052"/>
    </location>
</feature>
<dbReference type="PRINTS" id="PR00344">
    <property type="entry name" value="BCTRLSENSOR"/>
</dbReference>
<feature type="region of interest" description="Disordered" evidence="7">
    <location>
        <begin position="128"/>
        <end position="150"/>
    </location>
</feature>
<feature type="compositionally biased region" description="Polar residues" evidence="7">
    <location>
        <begin position="1029"/>
        <end position="1040"/>
    </location>
</feature>
<feature type="region of interest" description="Disordered" evidence="7">
    <location>
        <begin position="1095"/>
        <end position="1157"/>
    </location>
</feature>
<evidence type="ECO:0000256" key="3">
    <source>
        <dbReference type="ARBA" id="ARBA00022553"/>
    </source>
</evidence>
<dbReference type="PANTHER" id="PTHR43047">
    <property type="entry name" value="TWO-COMPONENT HISTIDINE PROTEIN KINASE"/>
    <property type="match status" value="1"/>
</dbReference>
<reference evidence="11" key="2">
    <citation type="submission" date="2023-01" db="EMBL/GenBank/DDBJ databases">
        <authorList>
            <person name="Petersen C."/>
        </authorList>
    </citation>
    <scope>NUCLEOTIDE SEQUENCE</scope>
    <source>
        <strain evidence="11">IBT 12815</strain>
    </source>
</reference>
<evidence type="ECO:0000313" key="11">
    <source>
        <dbReference type="EMBL" id="KAJ5603696.1"/>
    </source>
</evidence>
<keyword evidence="12" id="KW-1185">Reference proteome</keyword>
<evidence type="ECO:0000256" key="6">
    <source>
        <dbReference type="PROSITE-ProRule" id="PRU00169"/>
    </source>
</evidence>
<dbReference type="CDD" id="cd00082">
    <property type="entry name" value="HisKA"/>
    <property type="match status" value="1"/>
</dbReference>
<dbReference type="SMART" id="SM00387">
    <property type="entry name" value="HATPase_c"/>
    <property type="match status" value="1"/>
</dbReference>
<accession>A0AAD6E837</accession>
<dbReference type="Gene3D" id="3.30.450.40">
    <property type="match status" value="1"/>
</dbReference>
<dbReference type="PROSITE" id="PS50046">
    <property type="entry name" value="PHYTOCHROME_2"/>
    <property type="match status" value="1"/>
</dbReference>
<dbReference type="InterPro" id="IPR036890">
    <property type="entry name" value="HATPase_C_sf"/>
</dbReference>
<dbReference type="InterPro" id="IPR035965">
    <property type="entry name" value="PAS-like_dom_sf"/>
</dbReference>
<dbReference type="Gene3D" id="1.10.287.130">
    <property type="match status" value="1"/>
</dbReference>
<sequence>MSSPSDIKENGDWTVIYDDQNEADQNGKTEEKPSIRRQPLARTLSIPKTMCTMSDNKTEISTVAELLSPKLKLPQLGTDSAERVFPVRSVVSFDSTPSSALQTPSLDKLEIPLSPFSDTWSAGFTNEQAASQQNNPTGKSMDAEDDAPKRPDSLVQLHQKSGGRSEILPVLKGQSYTSHNLDHLEQLRNTVQNGGEILDFHKTTKGIYYSHEDEEDIFIQSFGTLVVMTESDGNFEVQVASENSKAMIGHSPNNLFELRTFCDILPSSQQRNFHTHAQFVLSDNYSIENSGPEVFFLSVLSSDGYTHGNWCTMHTSTVYKDYVICEFQPEAQEIKDRSDLENPESRMTAYYSQNLDISSGAFLEDVRPPGESFDAGISKVPDSSDSRDLDMTSGAFSEDVHPPGKDHDVTNSKVPDSSDLLNNVPRILQRLANSQTLEALVQHAIATLQSLIQFDRTTMYHFDGDRNGIVVADAVDTSSGLTSCEGVHFPESTFPEGLKKLYTRNTVCAAFSGSQGTSKIVYRASTNKRPLDISNTYLSAAPALPTPQHTDNPVKACLSIQVNVFGKLWGLISCQSYDSNQRLHPLIQKVCWFVAEAVSSNIERLSYTLPFQFREPGISLNKTSTPQAIKTPPGDLLSLFGADYAAASIMGEAKILGKPIDSQEVLALFEYMKTKENHSIFWSGNIATDFQDINYPRGFHHLSSLLYVPLSVDGRDFVIFFRADLEIGSLASDSGRSSRPHEWSSAEFGKASVLSLLYRTFTDIWQEKEATLQNNQLMRLLLANSAHEFRTPLNAIINYLEIVLDGSLDQATRDHISRSHSASKSLVYIINDLLDLTNAESGQRLIKDEAFDLSETLTEATDIFWEEARQKHVDLQVVQHAALPPVLGDQRRVRQVITNLISNAIQHTSTGAVTIESCVVPELLVPDYICVEVAIHDTGSGMSQETVETLFSDLEQVSNKGYMQNPKSYERTSSGHVLETESVLGLGLALVARIVRTMNGQLSLKSEEGKGSCFKIRLAFPLPDEDNSQKQNLCTTSNEPLQEDERKQETKQDTISSSCIASQKEDGTPCECGQTAEFESAESIVNVDVSLKTSESRNLSLSGQKLEQNNQPNKPTTSPPKKDPNKPSEASKYLTKETLSISPTTKSPTTQPSTSPTMNWNLHVLVAEDDPTNSTIVQKRLEKFGHTVHLTSNGKECAYAYKANPTGFDAVLMDLQMPIVDGLGATQMIREYEQQELANETTPAPRIPIFAVSASLIEENRKMYMESGFDGWVLKPIDFHRVDRLLGGVRLQWVREEVVYRPGVWEAGGWFEA</sequence>
<feature type="compositionally biased region" description="Basic and acidic residues" evidence="7">
    <location>
        <begin position="1"/>
        <end position="11"/>
    </location>
</feature>
<feature type="compositionally biased region" description="Polar residues" evidence="7">
    <location>
        <begin position="128"/>
        <end position="138"/>
    </location>
</feature>
<dbReference type="GO" id="GO:0005886">
    <property type="term" value="C:plasma membrane"/>
    <property type="evidence" value="ECO:0007669"/>
    <property type="project" value="TreeGrafter"/>
</dbReference>
<dbReference type="SUPFAM" id="SSF55874">
    <property type="entry name" value="ATPase domain of HSP90 chaperone/DNA topoisomerase II/histidine kinase"/>
    <property type="match status" value="1"/>
</dbReference>
<dbReference type="Gene3D" id="3.40.50.2300">
    <property type="match status" value="1"/>
</dbReference>
<comment type="caution">
    <text evidence="11">The sequence shown here is derived from an EMBL/GenBank/DDBJ whole genome shotgun (WGS) entry which is preliminary data.</text>
</comment>
<reference evidence="11" key="1">
    <citation type="journal article" date="2023" name="IMA Fungus">
        <title>Comparative genomic study of the Penicillium genus elucidates a diverse pangenome and 15 lateral gene transfer events.</title>
        <authorList>
            <person name="Petersen C."/>
            <person name="Sorensen T."/>
            <person name="Nielsen M.R."/>
            <person name="Sondergaard T.E."/>
            <person name="Sorensen J.L."/>
            <person name="Fitzpatrick D.A."/>
            <person name="Frisvad J.C."/>
            <person name="Nielsen K.L."/>
        </authorList>
    </citation>
    <scope>NUCLEOTIDE SEQUENCE</scope>
    <source>
        <strain evidence="11">IBT 12815</strain>
    </source>
</reference>
<dbReference type="GO" id="GO:0009927">
    <property type="term" value="F:histidine phosphotransfer kinase activity"/>
    <property type="evidence" value="ECO:0007669"/>
    <property type="project" value="TreeGrafter"/>
</dbReference>
<feature type="modified residue" description="4-aspartylphosphate" evidence="6">
    <location>
        <position position="1214"/>
    </location>
</feature>
<dbReference type="InterPro" id="IPR029016">
    <property type="entry name" value="GAF-like_dom_sf"/>
</dbReference>
<dbReference type="SUPFAM" id="SSF55781">
    <property type="entry name" value="GAF domain-like"/>
    <property type="match status" value="2"/>
</dbReference>
<feature type="region of interest" description="Disordered" evidence="7">
    <location>
        <begin position="373"/>
        <end position="416"/>
    </location>
</feature>
<dbReference type="InterPro" id="IPR016132">
    <property type="entry name" value="Phyto_chromo_attachment"/>
</dbReference>
<feature type="region of interest" description="Disordered" evidence="7">
    <location>
        <begin position="1026"/>
        <end position="1072"/>
    </location>
</feature>
<evidence type="ECO:0000313" key="12">
    <source>
        <dbReference type="Proteomes" id="UP001213799"/>
    </source>
</evidence>
<dbReference type="Pfam" id="PF00072">
    <property type="entry name" value="Response_reg"/>
    <property type="match status" value="1"/>
</dbReference>
<dbReference type="SMART" id="SM00448">
    <property type="entry name" value="REC"/>
    <property type="match status" value="1"/>
</dbReference>
<dbReference type="InterPro" id="IPR004358">
    <property type="entry name" value="Sig_transdc_His_kin-like_C"/>
</dbReference>
<name>A0AAD6E837_9EURO</name>
<dbReference type="GeneID" id="81587951"/>
<evidence type="ECO:0000256" key="2">
    <source>
        <dbReference type="ARBA" id="ARBA00012438"/>
    </source>
</evidence>
<dbReference type="InterPro" id="IPR005467">
    <property type="entry name" value="His_kinase_dom"/>
</dbReference>
<dbReference type="Proteomes" id="UP001213799">
    <property type="component" value="Unassembled WGS sequence"/>
</dbReference>
<dbReference type="EC" id="2.7.13.3" evidence="2"/>
<feature type="compositionally biased region" description="Low complexity" evidence="7">
    <location>
        <begin position="1138"/>
        <end position="1157"/>
    </location>
</feature>
<dbReference type="InterPro" id="IPR003661">
    <property type="entry name" value="HisK_dim/P_dom"/>
</dbReference>
<evidence type="ECO:0000256" key="4">
    <source>
        <dbReference type="ARBA" id="ARBA00022679"/>
    </source>
</evidence>
<dbReference type="SUPFAM" id="SSF47384">
    <property type="entry name" value="Homodimeric domain of signal transducing histidine kinase"/>
    <property type="match status" value="1"/>
</dbReference>
<feature type="domain" description="Response regulatory" evidence="10">
    <location>
        <begin position="1163"/>
        <end position="1290"/>
    </location>
</feature>
<protein>
    <recommendedName>
        <fullName evidence="2">histidine kinase</fullName>
        <ecNumber evidence="2">2.7.13.3</ecNumber>
    </recommendedName>
</protein>
<dbReference type="RefSeq" id="XP_056753494.1">
    <property type="nucleotide sequence ID" value="XM_056897709.1"/>
</dbReference>
<keyword evidence="5" id="KW-0418">Kinase</keyword>
<gene>
    <name evidence="11" type="ORF">N7537_006652</name>
</gene>
<feature type="compositionally biased region" description="Basic and acidic residues" evidence="7">
    <location>
        <begin position="398"/>
        <end position="410"/>
    </location>
</feature>
<evidence type="ECO:0000256" key="7">
    <source>
        <dbReference type="SAM" id="MobiDB-lite"/>
    </source>
</evidence>
<feature type="region of interest" description="Disordered" evidence="7">
    <location>
        <begin position="1"/>
        <end position="42"/>
    </location>
</feature>
<dbReference type="Pfam" id="PF02518">
    <property type="entry name" value="HATPase_c"/>
    <property type="match status" value="1"/>
</dbReference>
<evidence type="ECO:0000259" key="8">
    <source>
        <dbReference type="PROSITE" id="PS50046"/>
    </source>
</evidence>
<feature type="domain" description="Histidine kinase" evidence="9">
    <location>
        <begin position="784"/>
        <end position="1022"/>
    </location>
</feature>
<keyword evidence="3 6" id="KW-0597">Phosphoprotein</keyword>
<dbReference type="InterPro" id="IPR036097">
    <property type="entry name" value="HisK_dim/P_sf"/>
</dbReference>
<evidence type="ECO:0000256" key="5">
    <source>
        <dbReference type="ARBA" id="ARBA00022777"/>
    </source>
</evidence>
<feature type="domain" description="Phytochrome chromophore attachment site" evidence="8">
    <location>
        <begin position="436"/>
        <end position="596"/>
    </location>
</feature>
<dbReference type="PROSITE" id="PS50109">
    <property type="entry name" value="HIS_KIN"/>
    <property type="match status" value="1"/>
</dbReference>
<dbReference type="Gene3D" id="3.30.565.10">
    <property type="entry name" value="Histidine kinase-like ATPase, C-terminal domain"/>
    <property type="match status" value="1"/>
</dbReference>
<dbReference type="Gene3D" id="3.30.450.270">
    <property type="match status" value="1"/>
</dbReference>
<dbReference type="GO" id="GO:0000155">
    <property type="term" value="F:phosphorelay sensor kinase activity"/>
    <property type="evidence" value="ECO:0007669"/>
    <property type="project" value="InterPro"/>
</dbReference>
<dbReference type="Pfam" id="PF00512">
    <property type="entry name" value="HisKA"/>
    <property type="match status" value="1"/>
</dbReference>
<dbReference type="SUPFAM" id="SSF55785">
    <property type="entry name" value="PYP-like sensor domain (PAS domain)"/>
    <property type="match status" value="1"/>
</dbReference>
<feature type="compositionally biased region" description="Polar residues" evidence="7">
    <location>
        <begin position="1095"/>
        <end position="1116"/>
    </location>
</feature>
<dbReference type="InterPro" id="IPR043150">
    <property type="entry name" value="Phytochrome_PHY_sf"/>
</dbReference>
<proteinExistence type="predicted"/>
<evidence type="ECO:0000256" key="1">
    <source>
        <dbReference type="ARBA" id="ARBA00000085"/>
    </source>
</evidence>